<dbReference type="AlphaFoldDB" id="A0A9W7ATV4"/>
<accession>A0A9W7ATV4</accession>
<evidence type="ECO:0000313" key="2">
    <source>
        <dbReference type="EMBL" id="GMH77714.1"/>
    </source>
</evidence>
<reference evidence="3" key="1">
    <citation type="journal article" date="2023" name="Commun. Biol.">
        <title>Genome analysis of Parmales, the sister group of diatoms, reveals the evolutionary specialization of diatoms from phago-mixotrophs to photoautotrophs.</title>
        <authorList>
            <person name="Ban H."/>
            <person name="Sato S."/>
            <person name="Yoshikawa S."/>
            <person name="Yamada K."/>
            <person name="Nakamura Y."/>
            <person name="Ichinomiya M."/>
            <person name="Sato N."/>
            <person name="Blanc-Mathieu R."/>
            <person name="Endo H."/>
            <person name="Kuwata A."/>
            <person name="Ogata H."/>
        </authorList>
    </citation>
    <scope>NUCLEOTIDE SEQUENCE [LARGE SCALE GENOMIC DNA]</scope>
    <source>
        <strain evidence="3">NIES 3701</strain>
    </source>
</reference>
<comment type="caution">
    <text evidence="2">The sequence shown here is derived from an EMBL/GenBank/DDBJ whole genome shotgun (WGS) entry which is preliminary data.</text>
</comment>
<proteinExistence type="predicted"/>
<sequence length="251" mass="27674">MPKLSFSSTSPLPDDSGLATPLVPPSSPNSDIGETKPLLVQEQNPSLPIIQTAPPISPVLPPHPISALPSRIKKPPVPTMTVERSWERIQELLTGGFNVTSDFPQTEQKKFNLDGDEHPTISAFDGSSVFDFKRKTVKKSTEPIKNGDNVFSIRINFGPDENGEDTMFTVTAADTSEFIKQISEVLPLMTSTSTSESNNFMIVVDMIVKEGEVIDIALYAQHVEIPLPNPFVHYVITTDGEKWVSWNEKNL</sequence>
<protein>
    <submittedName>
        <fullName evidence="2">Uncharacterized protein</fullName>
    </submittedName>
</protein>
<name>A0A9W7ATV4_9STRA</name>
<keyword evidence="3" id="KW-1185">Reference proteome</keyword>
<evidence type="ECO:0000256" key="1">
    <source>
        <dbReference type="SAM" id="MobiDB-lite"/>
    </source>
</evidence>
<feature type="region of interest" description="Disordered" evidence="1">
    <location>
        <begin position="1"/>
        <end position="41"/>
    </location>
</feature>
<dbReference type="OrthoDB" id="10420280at2759"/>
<gene>
    <name evidence="2" type="ORF">TrST_g7569</name>
</gene>
<dbReference type="EMBL" id="BRXY01000211">
    <property type="protein sequence ID" value="GMH77714.1"/>
    <property type="molecule type" value="Genomic_DNA"/>
</dbReference>
<feature type="compositionally biased region" description="Polar residues" evidence="1">
    <location>
        <begin position="1"/>
        <end position="11"/>
    </location>
</feature>
<organism evidence="2 3">
    <name type="scientific">Triparma strigata</name>
    <dbReference type="NCBI Taxonomy" id="1606541"/>
    <lineage>
        <taxon>Eukaryota</taxon>
        <taxon>Sar</taxon>
        <taxon>Stramenopiles</taxon>
        <taxon>Ochrophyta</taxon>
        <taxon>Bolidophyceae</taxon>
        <taxon>Parmales</taxon>
        <taxon>Triparmaceae</taxon>
        <taxon>Triparma</taxon>
    </lineage>
</organism>
<evidence type="ECO:0000313" key="3">
    <source>
        <dbReference type="Proteomes" id="UP001165085"/>
    </source>
</evidence>
<dbReference type="Proteomes" id="UP001165085">
    <property type="component" value="Unassembled WGS sequence"/>
</dbReference>